<feature type="transmembrane region" description="Helical" evidence="1">
    <location>
        <begin position="7"/>
        <end position="23"/>
    </location>
</feature>
<accession>A0ABQ3IF80</accession>
<evidence type="ECO:0000313" key="3">
    <source>
        <dbReference type="Proteomes" id="UP000626370"/>
    </source>
</evidence>
<reference evidence="3" key="1">
    <citation type="journal article" date="2019" name="Int. J. Syst. Evol. Microbiol.">
        <title>The Global Catalogue of Microorganisms (GCM) 10K type strain sequencing project: providing services to taxonomists for standard genome sequencing and annotation.</title>
        <authorList>
            <consortium name="The Broad Institute Genomics Platform"/>
            <consortium name="The Broad Institute Genome Sequencing Center for Infectious Disease"/>
            <person name="Wu L."/>
            <person name="Ma J."/>
        </authorList>
    </citation>
    <scope>NUCLEOTIDE SEQUENCE [LARGE SCALE GENOMIC DNA]</scope>
    <source>
        <strain evidence="3">CGMCC 1.15922</strain>
    </source>
</reference>
<feature type="transmembrane region" description="Helical" evidence="1">
    <location>
        <begin position="69"/>
        <end position="87"/>
    </location>
</feature>
<organism evidence="2 3">
    <name type="scientific">Thalassotalea profundi</name>
    <dbReference type="NCBI Taxonomy" id="2036687"/>
    <lineage>
        <taxon>Bacteria</taxon>
        <taxon>Pseudomonadati</taxon>
        <taxon>Pseudomonadota</taxon>
        <taxon>Gammaproteobacteria</taxon>
        <taxon>Alteromonadales</taxon>
        <taxon>Colwelliaceae</taxon>
        <taxon>Thalassotalea</taxon>
    </lineage>
</organism>
<keyword evidence="3" id="KW-1185">Reference proteome</keyword>
<protein>
    <submittedName>
        <fullName evidence="2">Uncharacterized protein</fullName>
    </submittedName>
</protein>
<keyword evidence="1" id="KW-1133">Transmembrane helix</keyword>
<sequence length="123" mass="14110">MKLSKPVYEKLPYIYFLISALLLMSGDNIALMLSAILFYGAGCITLVKRSHHRRLDKPRNIKEYVLPDVVYEYLPYLFGALAILSFLHSANPYIQLCSFSIGLLALRIILFRHINRCKAKGLF</sequence>
<gene>
    <name evidence="2" type="ORF">GCM10011501_01500</name>
</gene>
<evidence type="ECO:0000313" key="2">
    <source>
        <dbReference type="EMBL" id="GHE77595.1"/>
    </source>
</evidence>
<feature type="transmembrane region" description="Helical" evidence="1">
    <location>
        <begin position="29"/>
        <end position="48"/>
    </location>
</feature>
<name>A0ABQ3IF80_9GAMM</name>
<keyword evidence="1" id="KW-0812">Transmembrane</keyword>
<dbReference type="EMBL" id="BNAH01000001">
    <property type="protein sequence ID" value="GHE77595.1"/>
    <property type="molecule type" value="Genomic_DNA"/>
</dbReference>
<dbReference type="RefSeq" id="WP_189376178.1">
    <property type="nucleotide sequence ID" value="NZ_BNAH01000001.1"/>
</dbReference>
<evidence type="ECO:0000256" key="1">
    <source>
        <dbReference type="SAM" id="Phobius"/>
    </source>
</evidence>
<dbReference type="Proteomes" id="UP000626370">
    <property type="component" value="Unassembled WGS sequence"/>
</dbReference>
<keyword evidence="1" id="KW-0472">Membrane</keyword>
<proteinExistence type="predicted"/>
<feature type="transmembrane region" description="Helical" evidence="1">
    <location>
        <begin position="93"/>
        <end position="110"/>
    </location>
</feature>
<comment type="caution">
    <text evidence="2">The sequence shown here is derived from an EMBL/GenBank/DDBJ whole genome shotgun (WGS) entry which is preliminary data.</text>
</comment>